<dbReference type="OrthoDB" id="59427at2759"/>
<dbReference type="PANTHER" id="PTHR12459:SF15">
    <property type="entry name" value="TRANSMEMBRANE PROTEIN 135"/>
    <property type="match status" value="1"/>
</dbReference>
<keyword evidence="4" id="KW-1185">Reference proteome</keyword>
<dbReference type="EMBL" id="VJMH01005995">
    <property type="protein sequence ID" value="KAF0692001.1"/>
    <property type="molecule type" value="Genomic_DNA"/>
</dbReference>
<dbReference type="EMBL" id="CAADRA010006016">
    <property type="protein sequence ID" value="VFT93607.1"/>
    <property type="molecule type" value="Genomic_DNA"/>
</dbReference>
<gene>
    <name evidence="3" type="primary">Aste57867_16843</name>
    <name evidence="2" type="ORF">As57867_016785</name>
    <name evidence="3" type="ORF">ASTE57867_16843</name>
</gene>
<reference evidence="3 4" key="1">
    <citation type="submission" date="2019-03" db="EMBL/GenBank/DDBJ databases">
        <authorList>
            <person name="Gaulin E."/>
            <person name="Dumas B."/>
        </authorList>
    </citation>
    <scope>NUCLEOTIDE SEQUENCE [LARGE SCALE GENOMIC DNA]</scope>
    <source>
        <strain evidence="3">CBS 568.67</strain>
    </source>
</reference>
<evidence type="ECO:0000313" key="3">
    <source>
        <dbReference type="EMBL" id="VFT93607.1"/>
    </source>
</evidence>
<dbReference type="InterPro" id="IPR026749">
    <property type="entry name" value="Tmem135"/>
</dbReference>
<accession>A0A485L9I0</accession>
<organism evidence="3 4">
    <name type="scientific">Aphanomyces stellatus</name>
    <dbReference type="NCBI Taxonomy" id="120398"/>
    <lineage>
        <taxon>Eukaryota</taxon>
        <taxon>Sar</taxon>
        <taxon>Stramenopiles</taxon>
        <taxon>Oomycota</taxon>
        <taxon>Saprolegniomycetes</taxon>
        <taxon>Saprolegniales</taxon>
        <taxon>Verrucalvaceae</taxon>
        <taxon>Aphanomyces</taxon>
    </lineage>
</organism>
<feature type="compositionally biased region" description="Basic and acidic residues" evidence="1">
    <location>
        <begin position="372"/>
        <end position="386"/>
    </location>
</feature>
<feature type="region of interest" description="Disordered" evidence="1">
    <location>
        <begin position="1"/>
        <end position="24"/>
    </location>
</feature>
<evidence type="ECO:0000313" key="2">
    <source>
        <dbReference type="EMBL" id="KAF0692001.1"/>
    </source>
</evidence>
<dbReference type="AlphaFoldDB" id="A0A485L9I0"/>
<evidence type="ECO:0000256" key="1">
    <source>
        <dbReference type="SAM" id="MobiDB-lite"/>
    </source>
</evidence>
<dbReference type="PANTHER" id="PTHR12459">
    <property type="entry name" value="TRANSMEMBRANE PROTEIN 135-RELATED"/>
    <property type="match status" value="1"/>
</dbReference>
<feature type="region of interest" description="Disordered" evidence="1">
    <location>
        <begin position="372"/>
        <end position="393"/>
    </location>
</feature>
<sequence length="393" mass="43234">MGPVKSEGDAQVDSPSKLSPVPRKLSVRTTTVESVAAALQHALPPTCGALAVGVAVASVRTRRLQRPAAIFVAIGVGSGVFRFVDHVRGSKNSKLAALLASLAFFRLCSDAHKHIVVSYAVVEAFLQFYLAHRCFPRFVEHAAGVAVTARLMYTFLFHPDWLLPSQLKMLDAQSALPPRHLALLRARLHTHDHASRCAWLHPSTPSCTQHAVDAAGRLALRSARIMAPLHAISLATTLASKKRVRVDAAALDFARSVLFLTGNYLLPYMASCALPQTNHKLMMALAALTPSLAQCVEPPKRRASILKAVTCYSLISLFYEWKQARAMRHLSRRQCLAAAALVYAACMTYILQKPETQSRWVMDFLHGRRATKEKASTMEDHEDRSKIHPLTPK</sequence>
<dbReference type="Proteomes" id="UP000332933">
    <property type="component" value="Unassembled WGS sequence"/>
</dbReference>
<reference evidence="2" key="2">
    <citation type="submission" date="2019-06" db="EMBL/GenBank/DDBJ databases">
        <title>Genomics analysis of Aphanomyces spp. identifies a new class of oomycete effector associated with host adaptation.</title>
        <authorList>
            <person name="Gaulin E."/>
        </authorList>
    </citation>
    <scope>NUCLEOTIDE SEQUENCE</scope>
    <source>
        <strain evidence="2">CBS 578.67</strain>
    </source>
</reference>
<evidence type="ECO:0000313" key="4">
    <source>
        <dbReference type="Proteomes" id="UP000332933"/>
    </source>
</evidence>
<proteinExistence type="predicted"/>
<name>A0A485L9I0_9STRA</name>
<protein>
    <submittedName>
        <fullName evidence="3">Aste57867_16843 protein</fullName>
    </submittedName>
</protein>